<name>A0A0B7AGQ1_9EUPU</name>
<sequence length="101" mass="11217">QIINKREPSNVATTPETNSENLLQSKLNDLKTSYSDAELKQLLTEHSLVKTPLTTHTSSVVLKKLAQIILNLESTSSLPDLVPGKTECMMMMILLLMLAEH</sequence>
<dbReference type="AlphaFoldDB" id="A0A0B7AGQ1"/>
<feature type="non-terminal residue" evidence="3">
    <location>
        <position position="1"/>
    </location>
</feature>
<dbReference type="EMBL" id="HACG01033324">
    <property type="protein sequence ID" value="CEK80189.1"/>
    <property type="molecule type" value="Transcribed_RNA"/>
</dbReference>
<gene>
    <name evidence="3" type="primary">ORF119527</name>
</gene>
<proteinExistence type="predicted"/>
<dbReference type="PROSITE" id="PS50954">
    <property type="entry name" value="LEM"/>
    <property type="match status" value="1"/>
</dbReference>
<reference evidence="3" key="1">
    <citation type="submission" date="2014-12" db="EMBL/GenBank/DDBJ databases">
        <title>Insight into the proteome of Arion vulgaris.</title>
        <authorList>
            <person name="Aradska J."/>
            <person name="Bulat T."/>
            <person name="Smidak R."/>
            <person name="Sarate P."/>
            <person name="Gangsoo J."/>
            <person name="Sialana F."/>
            <person name="Bilban M."/>
            <person name="Lubec G."/>
        </authorList>
    </citation>
    <scope>NUCLEOTIDE SEQUENCE</scope>
    <source>
        <tissue evidence="3">Skin</tissue>
    </source>
</reference>
<evidence type="ECO:0000256" key="1">
    <source>
        <dbReference type="SAM" id="MobiDB-lite"/>
    </source>
</evidence>
<protein>
    <recommendedName>
        <fullName evidence="2">LEM domain-containing protein</fullName>
    </recommendedName>
</protein>
<organism evidence="3">
    <name type="scientific">Arion vulgaris</name>
    <dbReference type="NCBI Taxonomy" id="1028688"/>
    <lineage>
        <taxon>Eukaryota</taxon>
        <taxon>Metazoa</taxon>
        <taxon>Spiralia</taxon>
        <taxon>Lophotrochozoa</taxon>
        <taxon>Mollusca</taxon>
        <taxon>Gastropoda</taxon>
        <taxon>Heterobranchia</taxon>
        <taxon>Euthyneura</taxon>
        <taxon>Panpulmonata</taxon>
        <taxon>Eupulmonata</taxon>
        <taxon>Stylommatophora</taxon>
        <taxon>Helicina</taxon>
        <taxon>Arionoidea</taxon>
        <taxon>Arionidae</taxon>
        <taxon>Arion</taxon>
    </lineage>
</organism>
<feature type="region of interest" description="Disordered" evidence="1">
    <location>
        <begin position="1"/>
        <end position="24"/>
    </location>
</feature>
<feature type="compositionally biased region" description="Polar residues" evidence="1">
    <location>
        <begin position="10"/>
        <end position="24"/>
    </location>
</feature>
<dbReference type="SUPFAM" id="SSF63451">
    <property type="entry name" value="LEM domain"/>
    <property type="match status" value="1"/>
</dbReference>
<evidence type="ECO:0000259" key="2">
    <source>
        <dbReference type="PROSITE" id="PS50954"/>
    </source>
</evidence>
<accession>A0A0B7AGQ1</accession>
<evidence type="ECO:0000313" key="3">
    <source>
        <dbReference type="EMBL" id="CEK80189.1"/>
    </source>
</evidence>
<feature type="domain" description="LEM" evidence="2">
    <location>
        <begin position="28"/>
        <end position="72"/>
    </location>
</feature>
<dbReference type="InterPro" id="IPR003887">
    <property type="entry name" value="LEM_dom"/>
</dbReference>
<dbReference type="InterPro" id="IPR011015">
    <property type="entry name" value="LEM/LEM-like_dom_sf"/>
</dbReference>